<organism evidence="1 2">
    <name type="scientific">Mycobacterium phage Pinnie</name>
    <dbReference type="NCBI Taxonomy" id="2517965"/>
    <lineage>
        <taxon>Viruses</taxon>
        <taxon>Duplodnaviria</taxon>
        <taxon>Heunggongvirae</taxon>
        <taxon>Uroviricota</taxon>
        <taxon>Caudoviricetes</taxon>
        <taxon>Gclasvirinae</taxon>
        <taxon>Pinnievirus</taxon>
        <taxon>Pinnievirus pinnie</taxon>
    </lineage>
</organism>
<evidence type="ECO:0000313" key="2">
    <source>
        <dbReference type="Proteomes" id="UP000294943"/>
    </source>
</evidence>
<dbReference type="Proteomes" id="UP000294943">
    <property type="component" value="Segment"/>
</dbReference>
<accession>A0A482J8B9</accession>
<dbReference type="GeneID" id="63926284"/>
<gene>
    <name evidence="1" type="primary">56</name>
    <name evidence="1" type="ORF">SEA_PINNIE_56</name>
</gene>
<name>A0A482J8B9_9CAUD</name>
<dbReference type="RefSeq" id="YP_010051791.1">
    <property type="nucleotide sequence ID" value="NC_054447.1"/>
</dbReference>
<sequence>MTGWWALTLAGFLGGATYAGAGVLLRAIARSDWLFGVMLRRDLRAIARAKRHNRTHGQARRKGPRRNA</sequence>
<dbReference type="EMBL" id="MK494105">
    <property type="protein sequence ID" value="QBP30270.1"/>
    <property type="molecule type" value="Genomic_DNA"/>
</dbReference>
<evidence type="ECO:0000313" key="1">
    <source>
        <dbReference type="EMBL" id="QBP30270.1"/>
    </source>
</evidence>
<proteinExistence type="predicted"/>
<protein>
    <submittedName>
        <fullName evidence="1">Uncharacterized protein</fullName>
    </submittedName>
</protein>
<keyword evidence="2" id="KW-1185">Reference proteome</keyword>
<reference evidence="1 2" key="1">
    <citation type="submission" date="2019-02" db="EMBL/GenBank/DDBJ databases">
        <authorList>
            <person name="Snodgrass R."/>
            <person name="Smith E."/>
            <person name="Crawford I."/>
            <person name="Engstrom J."/>
            <person name="Gendron A."/>
            <person name="Guevara E."/>
            <person name="Kramer K."/>
            <person name="Steinberg Z."/>
            <person name="Walls L."/>
            <person name="Wright R."/>
            <person name="Smith-Flores H.F."/>
            <person name="Ettinger A.-S.H."/>
            <person name="Haydock J."/>
            <person name="Anders K.R."/>
            <person name="Garlena R.A."/>
            <person name="Russell D.A."/>
            <person name="Pope W.H."/>
            <person name="Jacobs-Sera D."/>
            <person name="Hendrix R.W."/>
            <person name="Hatfull G.F."/>
        </authorList>
    </citation>
    <scope>NUCLEOTIDE SEQUENCE [LARGE SCALE GENOMIC DNA]</scope>
</reference>
<dbReference type="KEGG" id="vg:63926284"/>